<dbReference type="GO" id="GO:0004329">
    <property type="term" value="F:formate-tetrahydrofolate ligase activity"/>
    <property type="evidence" value="ECO:0007669"/>
    <property type="project" value="UniProtKB-EC"/>
</dbReference>
<dbReference type="GO" id="GO:0005524">
    <property type="term" value="F:ATP binding"/>
    <property type="evidence" value="ECO:0007669"/>
    <property type="project" value="UniProtKB-KW"/>
</dbReference>
<evidence type="ECO:0000256" key="3">
    <source>
        <dbReference type="ARBA" id="ARBA00022741"/>
    </source>
</evidence>
<keyword evidence="2 5" id="KW-0436">Ligase</keyword>
<dbReference type="EC" id="6.3.4.3" evidence="5"/>
<sequence length="77" mass="8080">MAKTQYSLSDDPKALGRPTDFTISVREITISHGAGFLVALCGDIMKMPGLPKAPASMNIDVVDGGDCGVVLDNQESI</sequence>
<dbReference type="EMBL" id="UGQF01000001">
    <property type="protein sequence ID" value="STZ02971.1"/>
    <property type="molecule type" value="Genomic_DNA"/>
</dbReference>
<dbReference type="AlphaFoldDB" id="A0A378QQM2"/>
<keyword evidence="1" id="KW-0554">One-carbon metabolism</keyword>
<name>A0A378QQM2_9GAMM</name>
<dbReference type="Pfam" id="PF01268">
    <property type="entry name" value="FTHFS"/>
    <property type="match status" value="1"/>
</dbReference>
<dbReference type="InterPro" id="IPR027417">
    <property type="entry name" value="P-loop_NTPase"/>
</dbReference>
<evidence type="ECO:0000313" key="5">
    <source>
        <dbReference type="EMBL" id="STZ02971.1"/>
    </source>
</evidence>
<accession>A0A378QQM2</accession>
<keyword evidence="3" id="KW-0547">Nucleotide-binding</keyword>
<evidence type="ECO:0000256" key="4">
    <source>
        <dbReference type="ARBA" id="ARBA00022840"/>
    </source>
</evidence>
<evidence type="ECO:0000313" key="6">
    <source>
        <dbReference type="Proteomes" id="UP000254618"/>
    </source>
</evidence>
<dbReference type="SUPFAM" id="SSF52540">
    <property type="entry name" value="P-loop containing nucleoside triphosphate hydrolases"/>
    <property type="match status" value="1"/>
</dbReference>
<protein>
    <submittedName>
        <fullName evidence="5">Formate--tetrahydrofolate ligase 1</fullName>
        <ecNumber evidence="5">6.3.4.3</ecNumber>
    </submittedName>
</protein>
<dbReference type="Proteomes" id="UP000254618">
    <property type="component" value="Unassembled WGS sequence"/>
</dbReference>
<dbReference type="GO" id="GO:0006730">
    <property type="term" value="P:one-carbon metabolic process"/>
    <property type="evidence" value="ECO:0007669"/>
    <property type="project" value="UniProtKB-KW"/>
</dbReference>
<organism evidence="5 6">
    <name type="scientific">Moraxella equi</name>
    <dbReference type="NCBI Taxonomy" id="60442"/>
    <lineage>
        <taxon>Bacteria</taxon>
        <taxon>Pseudomonadati</taxon>
        <taxon>Pseudomonadota</taxon>
        <taxon>Gammaproteobacteria</taxon>
        <taxon>Moraxellales</taxon>
        <taxon>Moraxellaceae</taxon>
        <taxon>Moraxella</taxon>
    </lineage>
</organism>
<evidence type="ECO:0000256" key="1">
    <source>
        <dbReference type="ARBA" id="ARBA00022563"/>
    </source>
</evidence>
<reference evidence="5 6" key="1">
    <citation type="submission" date="2018-06" db="EMBL/GenBank/DDBJ databases">
        <authorList>
            <consortium name="Pathogen Informatics"/>
            <person name="Doyle S."/>
        </authorList>
    </citation>
    <scope>NUCLEOTIDE SEQUENCE [LARGE SCALE GENOMIC DNA]</scope>
    <source>
        <strain evidence="5 6">NCTC11012</strain>
    </source>
</reference>
<keyword evidence="4" id="KW-0067">ATP-binding</keyword>
<gene>
    <name evidence="5" type="primary">fhs1_2</name>
    <name evidence="5" type="ORF">NCTC11012_01200</name>
</gene>
<dbReference type="InterPro" id="IPR000559">
    <property type="entry name" value="Formate_THF_ligase"/>
</dbReference>
<dbReference type="Gene3D" id="3.10.410.10">
    <property type="entry name" value="Formyltetrahydrofolate synthetase, domain 3"/>
    <property type="match status" value="1"/>
</dbReference>
<evidence type="ECO:0000256" key="2">
    <source>
        <dbReference type="ARBA" id="ARBA00022598"/>
    </source>
</evidence>
<proteinExistence type="predicted"/>